<dbReference type="RefSeq" id="WP_090479221.1">
    <property type="nucleotide sequence ID" value="NZ_FOWZ01000002.1"/>
</dbReference>
<evidence type="ECO:0000256" key="1">
    <source>
        <dbReference type="ARBA" id="ARBA00005877"/>
    </source>
</evidence>
<dbReference type="InterPro" id="IPR041735">
    <property type="entry name" value="4OHPhenylPyrv_dOase_C"/>
</dbReference>
<protein>
    <submittedName>
        <fullName evidence="7">4-hydroxyphenylpyruvate dioxygenase</fullName>
    </submittedName>
</protein>
<dbReference type="FunFam" id="3.10.180.10:FF:000007">
    <property type="entry name" value="4-hydroxyphenylpyruvate dioxygenase"/>
    <property type="match status" value="1"/>
</dbReference>
<proteinExistence type="inferred from homology"/>
<dbReference type="InterPro" id="IPR004360">
    <property type="entry name" value="Glyas_Fos-R_dOase_dom"/>
</dbReference>
<feature type="domain" description="VOC" evidence="6">
    <location>
        <begin position="163"/>
        <end position="315"/>
    </location>
</feature>
<dbReference type="PANTHER" id="PTHR11959:SF1">
    <property type="entry name" value="4-HYDROXYPHENYLPYRUVATE DIOXYGENASE"/>
    <property type="match status" value="1"/>
</dbReference>
<dbReference type="CDD" id="cd08342">
    <property type="entry name" value="HPPD_N_like"/>
    <property type="match status" value="1"/>
</dbReference>
<dbReference type="Pfam" id="PF14696">
    <property type="entry name" value="Glyoxalase_5"/>
    <property type="match status" value="1"/>
</dbReference>
<feature type="binding site" evidence="5">
    <location>
        <position position="245"/>
    </location>
    <ligand>
        <name>Fe cation</name>
        <dbReference type="ChEBI" id="CHEBI:24875"/>
    </ligand>
</feature>
<dbReference type="InterPro" id="IPR029068">
    <property type="entry name" value="Glyas_Bleomycin-R_OHBP_Dase"/>
</dbReference>
<dbReference type="OrthoDB" id="9780241at2"/>
<dbReference type="PIRSF" id="PIRSF009283">
    <property type="entry name" value="HPP_dOase"/>
    <property type="match status" value="1"/>
</dbReference>
<reference evidence="8" key="1">
    <citation type="submission" date="2016-10" db="EMBL/GenBank/DDBJ databases">
        <authorList>
            <person name="Varghese N."/>
            <person name="Submissions S."/>
        </authorList>
    </citation>
    <scope>NUCLEOTIDE SEQUENCE [LARGE SCALE GENOMIC DNA]</scope>
    <source>
        <strain evidence="8">CGMCC 1.7715</strain>
    </source>
</reference>
<keyword evidence="3" id="KW-0677">Repeat</keyword>
<dbReference type="GO" id="GO:0006572">
    <property type="term" value="P:L-tyrosine catabolic process"/>
    <property type="evidence" value="ECO:0007669"/>
    <property type="project" value="TreeGrafter"/>
</dbReference>
<dbReference type="GO" id="GO:0046872">
    <property type="term" value="F:metal ion binding"/>
    <property type="evidence" value="ECO:0007669"/>
    <property type="project" value="UniProtKB-KW"/>
</dbReference>
<evidence type="ECO:0000313" key="7">
    <source>
        <dbReference type="EMBL" id="SFP09906.1"/>
    </source>
</evidence>
<dbReference type="Proteomes" id="UP000199331">
    <property type="component" value="Unassembled WGS sequence"/>
</dbReference>
<dbReference type="AlphaFoldDB" id="A0A1I5MLS8"/>
<evidence type="ECO:0000256" key="4">
    <source>
        <dbReference type="ARBA" id="ARBA00023004"/>
    </source>
</evidence>
<dbReference type="GO" id="GO:0003868">
    <property type="term" value="F:4-hydroxyphenylpyruvate dioxygenase activity"/>
    <property type="evidence" value="ECO:0007669"/>
    <property type="project" value="InterPro"/>
</dbReference>
<dbReference type="NCBIfam" id="TIGR01263">
    <property type="entry name" value="4HPPD"/>
    <property type="match status" value="1"/>
</dbReference>
<keyword evidence="7" id="KW-0670">Pyruvate</keyword>
<name>A0A1I5MLS8_9SPHN</name>
<dbReference type="PANTHER" id="PTHR11959">
    <property type="entry name" value="4-HYDROXYPHENYLPYRUVATE DIOXYGENASE"/>
    <property type="match status" value="1"/>
</dbReference>
<dbReference type="Gene3D" id="3.10.180.10">
    <property type="entry name" value="2,3-Dihydroxybiphenyl 1,2-Dioxygenase, domain 1"/>
    <property type="match status" value="2"/>
</dbReference>
<feature type="domain" description="VOC" evidence="6">
    <location>
        <begin position="13"/>
        <end position="130"/>
    </location>
</feature>
<dbReference type="CDD" id="cd07250">
    <property type="entry name" value="HPPD_C_like"/>
    <property type="match status" value="1"/>
</dbReference>
<dbReference type="InterPro" id="IPR037523">
    <property type="entry name" value="VOC_core"/>
</dbReference>
<gene>
    <name evidence="7" type="ORF">SAMN04488060_1417</name>
</gene>
<dbReference type="InterPro" id="IPR005956">
    <property type="entry name" value="4OHPhenylPyrv_dOase"/>
</dbReference>
<evidence type="ECO:0000256" key="2">
    <source>
        <dbReference type="ARBA" id="ARBA00022723"/>
    </source>
</evidence>
<dbReference type="SUPFAM" id="SSF54593">
    <property type="entry name" value="Glyoxalase/Bleomycin resistance protein/Dihydroxybiphenyl dioxygenase"/>
    <property type="match status" value="1"/>
</dbReference>
<feature type="binding site" evidence="5">
    <location>
        <position position="327"/>
    </location>
    <ligand>
        <name>Fe cation</name>
        <dbReference type="ChEBI" id="CHEBI:24875"/>
    </ligand>
</feature>
<keyword evidence="7" id="KW-0560">Oxidoreductase</keyword>
<dbReference type="Pfam" id="PF00903">
    <property type="entry name" value="Glyoxalase"/>
    <property type="match status" value="1"/>
</dbReference>
<sequence>MPDLFENPIGLDGFEFVEFCAPEKGVIEPVFEAMGFSHVANHRSKDVQLWRQGQINLILNYEPKSAAWFFAREHGPSACGMGFRVRDAKKAFDELIERGAEPVANEPGPMELRIPAIRGIGGAIVYLIDRYSSEAGEGMSIYDIDFEYLPGVEKHPEGAGFDVIDHLTHNVYNGRMKYWADYYETLFNFREIRFFDIKGEYTGLTSKALTAPDGKIRIPLNEEGEGGKGQIEEFLREFNGEGIQHIALICDDLVKAWDKLKDFGVPFMTAPPETYYEMLEERLPGHGEKVEDLKMRGILMDGTTEGGTPRLLLQIFAEAQVGPVFFEFIQRKGDDGFGEGNFKALFESMERDQIKRGVLSVEDAQTVEAEPAE</sequence>
<dbReference type="STRING" id="604088.SAMN04488060_1417"/>
<comment type="cofactor">
    <cofactor evidence="5">
        <name>Fe cation</name>
        <dbReference type="ChEBI" id="CHEBI:24875"/>
    </cofactor>
    <text evidence="5">Binds 1 Fe cation per subunit.</text>
</comment>
<keyword evidence="8" id="KW-1185">Reference proteome</keyword>
<evidence type="ECO:0000256" key="5">
    <source>
        <dbReference type="PIRSR" id="PIRSR009283-1"/>
    </source>
</evidence>
<dbReference type="PROSITE" id="PS51819">
    <property type="entry name" value="VOC"/>
    <property type="match status" value="2"/>
</dbReference>
<evidence type="ECO:0000256" key="3">
    <source>
        <dbReference type="ARBA" id="ARBA00022737"/>
    </source>
</evidence>
<organism evidence="7 8">
    <name type="scientific">Qipengyuania nanhaisediminis</name>
    <dbReference type="NCBI Taxonomy" id="604088"/>
    <lineage>
        <taxon>Bacteria</taxon>
        <taxon>Pseudomonadati</taxon>
        <taxon>Pseudomonadota</taxon>
        <taxon>Alphaproteobacteria</taxon>
        <taxon>Sphingomonadales</taxon>
        <taxon>Erythrobacteraceae</taxon>
        <taxon>Qipengyuania</taxon>
    </lineage>
</organism>
<evidence type="ECO:0000259" key="6">
    <source>
        <dbReference type="PROSITE" id="PS51819"/>
    </source>
</evidence>
<dbReference type="InterPro" id="IPR041736">
    <property type="entry name" value="4OHPhenylPyrv_dOase_N"/>
</dbReference>
<evidence type="ECO:0000313" key="8">
    <source>
        <dbReference type="Proteomes" id="UP000199331"/>
    </source>
</evidence>
<feature type="binding site" evidence="5">
    <location>
        <position position="166"/>
    </location>
    <ligand>
        <name>Fe cation</name>
        <dbReference type="ChEBI" id="CHEBI:24875"/>
    </ligand>
</feature>
<dbReference type="EMBL" id="FOWZ01000002">
    <property type="protein sequence ID" value="SFP09906.1"/>
    <property type="molecule type" value="Genomic_DNA"/>
</dbReference>
<keyword evidence="7" id="KW-0223">Dioxygenase</keyword>
<accession>A0A1I5MLS8</accession>
<comment type="similarity">
    <text evidence="1">Belongs to the 4HPPD family.</text>
</comment>
<keyword evidence="2 5" id="KW-0479">Metal-binding</keyword>
<keyword evidence="4 5" id="KW-0408">Iron</keyword>